<dbReference type="GO" id="GO:0000175">
    <property type="term" value="F:3'-5'-RNA exonuclease activity"/>
    <property type="evidence" value="ECO:0007669"/>
    <property type="project" value="TreeGrafter"/>
</dbReference>
<comment type="similarity">
    <text evidence="2">Belongs to the CAF1 family.</text>
</comment>
<accession>A0A087HCI9</accession>
<evidence type="ECO:0000313" key="3">
    <source>
        <dbReference type="EMBL" id="KFK39841.1"/>
    </source>
</evidence>
<dbReference type="PANTHER" id="PTHR15092:SF42">
    <property type="entry name" value="POLY(A)-SPECIFIC RIBONUCLEASE PARN-LIKE"/>
    <property type="match status" value="1"/>
</dbReference>
<dbReference type="Proteomes" id="UP000029120">
    <property type="component" value="Chromosome 3"/>
</dbReference>
<evidence type="ECO:0000256" key="2">
    <source>
        <dbReference type="ARBA" id="ARBA00008372"/>
    </source>
</evidence>
<comment type="cofactor">
    <cofactor evidence="1">
        <name>a divalent metal cation</name>
        <dbReference type="ChEBI" id="CHEBI:60240"/>
    </cofactor>
</comment>
<dbReference type="InterPro" id="IPR012337">
    <property type="entry name" value="RNaseH-like_sf"/>
</dbReference>
<reference evidence="4" key="1">
    <citation type="journal article" date="2015" name="Nat. Plants">
        <title>Genome expansion of Arabis alpina linked with retrotransposition and reduced symmetric DNA methylation.</title>
        <authorList>
            <person name="Willing E.M."/>
            <person name="Rawat V."/>
            <person name="Mandakova T."/>
            <person name="Maumus F."/>
            <person name="James G.V."/>
            <person name="Nordstroem K.J."/>
            <person name="Becker C."/>
            <person name="Warthmann N."/>
            <person name="Chica C."/>
            <person name="Szarzynska B."/>
            <person name="Zytnicki M."/>
            <person name="Albani M.C."/>
            <person name="Kiefer C."/>
            <person name="Bergonzi S."/>
            <person name="Castaings L."/>
            <person name="Mateos J.L."/>
            <person name="Berns M.C."/>
            <person name="Bujdoso N."/>
            <person name="Piofczyk T."/>
            <person name="de Lorenzo L."/>
            <person name="Barrero-Sicilia C."/>
            <person name="Mateos I."/>
            <person name="Piednoel M."/>
            <person name="Hagmann J."/>
            <person name="Chen-Min-Tao R."/>
            <person name="Iglesias-Fernandez R."/>
            <person name="Schuster S.C."/>
            <person name="Alonso-Blanco C."/>
            <person name="Roudier F."/>
            <person name="Carbonero P."/>
            <person name="Paz-Ares J."/>
            <person name="Davis S.J."/>
            <person name="Pecinka A."/>
            <person name="Quesneville H."/>
            <person name="Colot V."/>
            <person name="Lysak M.A."/>
            <person name="Weigel D."/>
            <person name="Coupland G."/>
            <person name="Schneeberger K."/>
        </authorList>
    </citation>
    <scope>NUCLEOTIDE SEQUENCE [LARGE SCALE GENOMIC DNA]</scope>
    <source>
        <strain evidence="4">cv. Pajares</strain>
    </source>
</reference>
<keyword evidence="4" id="KW-1185">Reference proteome</keyword>
<gene>
    <name evidence="3" type="ordered locus">AALP_Aa3g294900</name>
</gene>
<dbReference type="Gramene" id="KFK39841">
    <property type="protein sequence ID" value="KFK39841"/>
    <property type="gene ID" value="AALP_AA3G294900"/>
</dbReference>
<dbReference type="eggNOG" id="KOG1990">
    <property type="taxonomic scope" value="Eukaryota"/>
</dbReference>
<dbReference type="Pfam" id="PF04857">
    <property type="entry name" value="CAF1"/>
    <property type="match status" value="1"/>
</dbReference>
<evidence type="ECO:0000313" key="4">
    <source>
        <dbReference type="Proteomes" id="UP000029120"/>
    </source>
</evidence>
<sequence>MSTTSVDLPLMVVSSPLSSVMTGHSELFNLVHCRWMAFPVTLLPAPPLKPPDPPVPPDPPDSSSKYTKSLQNLLLCLRHRWLLTRPPPPSQSPASSPAPSTIRFTSKPRSYLVLSASPVFFLAVQVFCSDTGINPSPQTPASTFHYLTVKPLPPPASSSLSTPIDIADPRSTTVCLGWVLLNMQRRFLSSTSNHRGWSVKQVKKSNFSSALDQIRTSIDSSDFVALSLQNTGSYAAAWHRVSAIDTPETSYFKAKYAAERYQIFQFALCPFSLGGSTLTVHPYNFHLFPRDDFKLGMPSYSFSCQASRLTAMARQGFDFNTCIYQGISYLSRAQESASKFLSGNPILPDAITVPSSPPTVADTVFVARIRSRVKNWRQSCLDTSSRTEDGALANDLVSSLRKLVLGSEQYGSRLCLTIDVCSERQVQLILEMLIEFSDDVVPLLIASKSRGTQAVRAVFMSSKEDMDLFKRELQGLENEENRRVRGFREVIDLISASQKPVVSQNYLSDFTSIHAKFLGPLPSNVDDFNSSLSSAFPDVVDLSQFMKEISPLSNISNLPAAMSSLNRFFAPVDVEVANQGCPIKLNEDHQSHGQNAVMISQLFAKLCTIQKSDPSSAQSNEDFQALSSDEHADFVTSCARNAGDANVRVWSKNSRRVSSDNLVLIWGLAKKMTAAMLKNVLQQAHPVFAQEFDVKFLDRSCAILVFWESGSSETFLTAINNEEQLGGSLREMVAEGLRAAGYDTYKRACRLGFWEADLADSLEKTLEYSDTGPDSDTKPSEIDWTSELAINFDEL</sequence>
<dbReference type="OrthoDB" id="1432093at2759"/>
<dbReference type="GO" id="GO:1905392">
    <property type="term" value="P:plant organ morphogenesis"/>
    <property type="evidence" value="ECO:0007669"/>
    <property type="project" value="EnsemblPlants"/>
</dbReference>
<dbReference type="AlphaFoldDB" id="A0A087HCI9"/>
<dbReference type="EMBL" id="CM002871">
    <property type="protein sequence ID" value="KFK39841.1"/>
    <property type="molecule type" value="Genomic_DNA"/>
</dbReference>
<dbReference type="InterPro" id="IPR051181">
    <property type="entry name" value="CAF1_poly(A)_ribonucleases"/>
</dbReference>
<dbReference type="GO" id="GO:0003723">
    <property type="term" value="F:RNA binding"/>
    <property type="evidence" value="ECO:0007669"/>
    <property type="project" value="TreeGrafter"/>
</dbReference>
<dbReference type="SUPFAM" id="SSF53098">
    <property type="entry name" value="Ribonuclease H-like"/>
    <property type="match status" value="1"/>
</dbReference>
<organism evidence="3 4">
    <name type="scientific">Arabis alpina</name>
    <name type="common">Alpine rock-cress</name>
    <dbReference type="NCBI Taxonomy" id="50452"/>
    <lineage>
        <taxon>Eukaryota</taxon>
        <taxon>Viridiplantae</taxon>
        <taxon>Streptophyta</taxon>
        <taxon>Embryophyta</taxon>
        <taxon>Tracheophyta</taxon>
        <taxon>Spermatophyta</taxon>
        <taxon>Magnoliopsida</taxon>
        <taxon>eudicotyledons</taxon>
        <taxon>Gunneridae</taxon>
        <taxon>Pentapetalae</taxon>
        <taxon>rosids</taxon>
        <taxon>malvids</taxon>
        <taxon>Brassicales</taxon>
        <taxon>Brassicaceae</taxon>
        <taxon>Arabideae</taxon>
        <taxon>Arabis</taxon>
    </lineage>
</organism>
<evidence type="ECO:0000256" key="1">
    <source>
        <dbReference type="ARBA" id="ARBA00001968"/>
    </source>
</evidence>
<dbReference type="Gene3D" id="3.30.420.10">
    <property type="entry name" value="Ribonuclease H-like superfamily/Ribonuclease H"/>
    <property type="match status" value="2"/>
</dbReference>
<name>A0A087HCI9_ARAAL</name>
<dbReference type="PANTHER" id="PTHR15092">
    <property type="entry name" value="POLY A -SPECIFIC RIBONUCLEASE/TARGET OF EGR1, MEMBER 1"/>
    <property type="match status" value="1"/>
</dbReference>
<dbReference type="InterPro" id="IPR006941">
    <property type="entry name" value="RNase_CAF1"/>
</dbReference>
<protein>
    <submittedName>
        <fullName evidence="3">Uncharacterized protein</fullName>
    </submittedName>
</protein>
<proteinExistence type="inferred from homology"/>
<dbReference type="InterPro" id="IPR036397">
    <property type="entry name" value="RNaseH_sf"/>
</dbReference>